<dbReference type="RefSeq" id="XP_024406562.1">
    <property type="nucleotide sequence ID" value="XM_024548746.1"/>
</dbReference>
<dbReference type="AlphaFoldDB" id="A0A2P5A0B4"/>
<evidence type="ECO:0000313" key="6">
    <source>
        <dbReference type="EMBL" id="PON29987.1"/>
    </source>
</evidence>
<evidence type="ECO:0000256" key="3">
    <source>
        <dbReference type="ARBA" id="ARBA00022679"/>
    </source>
</evidence>
<dbReference type="PANTHER" id="PTHR43667:SF2">
    <property type="entry name" value="FATTY ACID C-METHYL TRANSFERASE"/>
    <property type="match status" value="1"/>
</dbReference>
<dbReference type="STRING" id="398673.A0A2P5A0B4"/>
<dbReference type="GO" id="GO:0008610">
    <property type="term" value="P:lipid biosynthetic process"/>
    <property type="evidence" value="ECO:0007669"/>
    <property type="project" value="InterPro"/>
</dbReference>
<gene>
    <name evidence="6" type="ORF">TGAM01_v201353</name>
</gene>
<dbReference type="Proteomes" id="UP000054821">
    <property type="component" value="Unassembled WGS sequence"/>
</dbReference>
<dbReference type="GeneID" id="29984799"/>
<reference evidence="6 7" key="1">
    <citation type="journal article" date="2016" name="Genome Announc.">
        <title>Draft Whole-Genome Sequence of Trichoderma gamsii T6085, a Promising Biocontrol Agent of Fusarium Head Blight on Wheat.</title>
        <authorList>
            <person name="Baroncelli R."/>
            <person name="Zapparata A."/>
            <person name="Piaggeschi G."/>
            <person name="Sarrocco S."/>
            <person name="Vannacci G."/>
        </authorList>
    </citation>
    <scope>NUCLEOTIDE SEQUENCE [LARGE SCALE GENOMIC DNA]</scope>
    <source>
        <strain evidence="6 7">T6085</strain>
    </source>
</reference>
<accession>A0A2P5A0B4</accession>
<dbReference type="GO" id="GO:0032259">
    <property type="term" value="P:methylation"/>
    <property type="evidence" value="ECO:0007669"/>
    <property type="project" value="UniProtKB-KW"/>
</dbReference>
<keyword evidence="5" id="KW-0443">Lipid metabolism</keyword>
<comment type="caution">
    <text evidence="6">The sequence shown here is derived from an EMBL/GenBank/DDBJ whole genome shotgun (WGS) entry which is preliminary data.</text>
</comment>
<organism evidence="6 7">
    <name type="scientific">Trichoderma gamsii</name>
    <dbReference type="NCBI Taxonomy" id="398673"/>
    <lineage>
        <taxon>Eukaryota</taxon>
        <taxon>Fungi</taxon>
        <taxon>Dikarya</taxon>
        <taxon>Ascomycota</taxon>
        <taxon>Pezizomycotina</taxon>
        <taxon>Sordariomycetes</taxon>
        <taxon>Hypocreomycetidae</taxon>
        <taxon>Hypocreales</taxon>
        <taxon>Hypocreaceae</taxon>
        <taxon>Trichoderma</taxon>
    </lineage>
</organism>
<evidence type="ECO:0000256" key="4">
    <source>
        <dbReference type="ARBA" id="ARBA00022691"/>
    </source>
</evidence>
<name>A0A2P5A0B4_9HYPO</name>
<keyword evidence="4" id="KW-0949">S-adenosyl-L-methionine</keyword>
<evidence type="ECO:0000313" key="7">
    <source>
        <dbReference type="Proteomes" id="UP000054821"/>
    </source>
</evidence>
<comment type="similarity">
    <text evidence="1">Belongs to the CFA/CMAS family.</text>
</comment>
<dbReference type="Pfam" id="PF02353">
    <property type="entry name" value="CMAS"/>
    <property type="match status" value="1"/>
</dbReference>
<dbReference type="SUPFAM" id="SSF53335">
    <property type="entry name" value="S-adenosyl-L-methionine-dependent methyltransferases"/>
    <property type="match status" value="1"/>
</dbReference>
<dbReference type="Gene3D" id="3.40.50.150">
    <property type="entry name" value="Vaccinia Virus protein VP39"/>
    <property type="match status" value="1"/>
</dbReference>
<keyword evidence="2" id="KW-0489">Methyltransferase</keyword>
<evidence type="ECO:0000256" key="5">
    <source>
        <dbReference type="ARBA" id="ARBA00023098"/>
    </source>
</evidence>
<dbReference type="PIRSF" id="PIRSF003085">
    <property type="entry name" value="CMAS"/>
    <property type="match status" value="1"/>
</dbReference>
<dbReference type="InterPro" id="IPR050723">
    <property type="entry name" value="CFA/CMAS"/>
</dbReference>
<evidence type="ECO:0000256" key="2">
    <source>
        <dbReference type="ARBA" id="ARBA00022603"/>
    </source>
</evidence>
<proteinExistence type="inferred from homology"/>
<dbReference type="GO" id="GO:0008168">
    <property type="term" value="F:methyltransferase activity"/>
    <property type="evidence" value="ECO:0007669"/>
    <property type="project" value="UniProtKB-KW"/>
</dbReference>
<dbReference type="PANTHER" id="PTHR43667">
    <property type="entry name" value="CYCLOPROPANE-FATTY-ACYL-PHOSPHOLIPID SYNTHASE"/>
    <property type="match status" value="1"/>
</dbReference>
<dbReference type="CDD" id="cd02440">
    <property type="entry name" value="AdoMet_MTases"/>
    <property type="match status" value="1"/>
</dbReference>
<protein>
    <submittedName>
        <fullName evidence="6">Cyclopropane-fatty-acyl-phospholipid synthase</fullName>
    </submittedName>
</protein>
<dbReference type="InterPro" id="IPR003333">
    <property type="entry name" value="CMAS"/>
</dbReference>
<evidence type="ECO:0000256" key="1">
    <source>
        <dbReference type="ARBA" id="ARBA00010815"/>
    </source>
</evidence>
<keyword evidence="7" id="KW-1185">Reference proteome</keyword>
<keyword evidence="3" id="KW-0808">Transferase</keyword>
<dbReference type="InterPro" id="IPR029063">
    <property type="entry name" value="SAM-dependent_MTases_sf"/>
</dbReference>
<dbReference type="EMBL" id="JPDN02000003">
    <property type="protein sequence ID" value="PON29987.1"/>
    <property type="molecule type" value="Genomic_DNA"/>
</dbReference>
<sequence>MATKTLSKLSLTSYSLYNAASDSIANWSRGFILAALKRITIGEIIIKDIPANETMHFGKPGKLSTTLTVNSSAMWWRVLSRGSLGFSEAYMLSEVDCDDMTSFLEIMVYNRNDTADMRTPLSYLTSSMVGWARASNKPLTSLSNVQAHYDLSNDMFAAFLSPDMTYSCPKWLPADDAESMTDNLEKAQIRKLQEIIQQARIKETDHVLEIGTGWGSFAIEAVRSTGCRVTSLTLSIEQKEEAEARISAAGFEKNITVLLKDYRELPKQGLLFDKVVSIEMLEHVGKAHLPGYFATVNELLKKEGGIAVFQSSTMPETRYTSYDKGNDFIRQYIFPGAHLPTATQMVEAAHQGSGGSLIPDRLINLGGHYSRCLRGWRENFADNFESHIVPGLMERNGGITKSDMEIFRKKWMFYFYFCEAGFKTKTLGVTMITFVREGSVDTLEGLVQ</sequence>